<sequence length="131" mass="14116">MLKTNIKLIIVSLFLSNLVLAGCGKCQINNKKDTTKKTSALVTIVPPNGEIQGFVIASCNKCNLGKSTDKKCSMGISVNDKVYAVEGDSHNKKEAHKQDGICNALRVAYVSGQIKGNKFQANDFTLINSPN</sequence>
<dbReference type="Pfam" id="PF19897">
    <property type="entry name" value="DUF6370"/>
    <property type="match status" value="1"/>
</dbReference>
<name>A0A382FS54_9ZZZZ</name>
<evidence type="ECO:0000313" key="1">
    <source>
        <dbReference type="EMBL" id="SVB65489.1"/>
    </source>
</evidence>
<dbReference type="PROSITE" id="PS51257">
    <property type="entry name" value="PROKAR_LIPOPROTEIN"/>
    <property type="match status" value="1"/>
</dbReference>
<reference evidence="1" key="1">
    <citation type="submission" date="2018-05" db="EMBL/GenBank/DDBJ databases">
        <authorList>
            <person name="Lanie J.A."/>
            <person name="Ng W.-L."/>
            <person name="Kazmierczak K.M."/>
            <person name="Andrzejewski T.M."/>
            <person name="Davidsen T.M."/>
            <person name="Wayne K.J."/>
            <person name="Tettelin H."/>
            <person name="Glass J.I."/>
            <person name="Rusch D."/>
            <person name="Podicherti R."/>
            <person name="Tsui H.-C.T."/>
            <person name="Winkler M.E."/>
        </authorList>
    </citation>
    <scope>NUCLEOTIDE SEQUENCE</scope>
</reference>
<proteinExistence type="predicted"/>
<accession>A0A382FS54</accession>
<dbReference type="AlphaFoldDB" id="A0A382FS54"/>
<evidence type="ECO:0008006" key="2">
    <source>
        <dbReference type="Google" id="ProtNLM"/>
    </source>
</evidence>
<gene>
    <name evidence="1" type="ORF">METZ01_LOCUS218343</name>
</gene>
<protein>
    <recommendedName>
        <fullName evidence="2">Lipoprotein</fullName>
    </recommendedName>
</protein>
<dbReference type="EMBL" id="UINC01051386">
    <property type="protein sequence ID" value="SVB65489.1"/>
    <property type="molecule type" value="Genomic_DNA"/>
</dbReference>
<organism evidence="1">
    <name type="scientific">marine metagenome</name>
    <dbReference type="NCBI Taxonomy" id="408172"/>
    <lineage>
        <taxon>unclassified sequences</taxon>
        <taxon>metagenomes</taxon>
        <taxon>ecological metagenomes</taxon>
    </lineage>
</organism>
<dbReference type="InterPro" id="IPR045950">
    <property type="entry name" value="DUF6370"/>
</dbReference>